<sequence length="703" mass="72100">MKRAPVLLTLALLLAACTPGTPPTPSAQTVPLGTATTGTASQAFSGTWEVDTASLPAWLTVSPLSGSGPMALKFTADRAQGTPATADQPQLSAAVTVSWKQGGQSGKTTFTVTADQYTLTGRVVDAARIQGSDVGGAKSPSPAGQVPEARGVIVKYRSAAAQAVALGRAVSAASLSTAAQATTRQTVDRLNVPRAARDDLGGRTVHLETDDVAGALAALRADPNVEYAVPNAVLHGQQVSGQALAAPVVPTDQYAGLQWAYRLLGYGAVWRDMEAGGYTRPVTVAVVDTGVRFDHPDLQGALYGPDEGALDVLGFRPATDTHPYDNGDGDGPDTDPTDPNTPTRTGGSHGTHVTGIIAARWGEMPRFPGCEACSTSGVVGAAYKAPVKVLPIRVIDAADNAEVADVVNAVRYAAGLDITLEGKTYHNPHPAQVINLSLGGDVGTDTARPMCEAVADATHAGALVVVAAGNGYGSVPYYPAACEGAVAVGAVTLSGSSAPSHAGYSNSYPQVMLAAPGGVDINRGPTYFNGAKLNGEPYPDQIFSTDWNYAKNQPMYQSYAGTSQAAPQVSALAALLLSKGVTQGRDDTLARLVATATDLGTPGRDEDFGYGLINAAAALGAPAVSDTLGLRVQGSRGRVFQPALDALGRFTAYLPDDTFQVIGGRDRNGNGLVGEANEPRAEKEVTLGPAQPRADLGDLTPTP</sequence>
<evidence type="ECO:0000259" key="9">
    <source>
        <dbReference type="Pfam" id="PF00082"/>
    </source>
</evidence>
<keyword evidence="11" id="KW-1185">Reference proteome</keyword>
<evidence type="ECO:0000256" key="8">
    <source>
        <dbReference type="SAM" id="SignalP"/>
    </source>
</evidence>
<evidence type="ECO:0000256" key="2">
    <source>
        <dbReference type="ARBA" id="ARBA00022670"/>
    </source>
</evidence>
<name>A0ABP9W7Z5_9DEIO</name>
<keyword evidence="3 5" id="KW-0378">Hydrolase</keyword>
<feature type="domain" description="Peptidase S8/S53" evidence="9">
    <location>
        <begin position="282"/>
        <end position="611"/>
    </location>
</feature>
<evidence type="ECO:0000256" key="4">
    <source>
        <dbReference type="ARBA" id="ARBA00022825"/>
    </source>
</evidence>
<evidence type="ECO:0000256" key="6">
    <source>
        <dbReference type="RuleBase" id="RU003355"/>
    </source>
</evidence>
<dbReference type="RefSeq" id="WP_345461283.1">
    <property type="nucleotide sequence ID" value="NZ_BAABRP010000001.1"/>
</dbReference>
<dbReference type="SUPFAM" id="SSF52743">
    <property type="entry name" value="Subtilisin-like"/>
    <property type="match status" value="1"/>
</dbReference>
<proteinExistence type="inferred from homology"/>
<dbReference type="InterPro" id="IPR023827">
    <property type="entry name" value="Peptidase_S8_Asp-AS"/>
</dbReference>
<accession>A0ABP9W7Z5</accession>
<feature type="compositionally biased region" description="Acidic residues" evidence="7">
    <location>
        <begin position="327"/>
        <end position="336"/>
    </location>
</feature>
<organism evidence="10 11">
    <name type="scientific">Deinococcus carri</name>
    <dbReference type="NCBI Taxonomy" id="1211323"/>
    <lineage>
        <taxon>Bacteria</taxon>
        <taxon>Thermotogati</taxon>
        <taxon>Deinococcota</taxon>
        <taxon>Deinococci</taxon>
        <taxon>Deinococcales</taxon>
        <taxon>Deinococcaceae</taxon>
        <taxon>Deinococcus</taxon>
    </lineage>
</organism>
<dbReference type="InterPro" id="IPR036852">
    <property type="entry name" value="Peptidase_S8/S53_dom_sf"/>
</dbReference>
<dbReference type="Gene3D" id="3.40.50.200">
    <property type="entry name" value="Peptidase S8/S53 domain"/>
    <property type="match status" value="1"/>
</dbReference>
<dbReference type="InterPro" id="IPR022398">
    <property type="entry name" value="Peptidase_S8_His-AS"/>
</dbReference>
<dbReference type="PANTHER" id="PTHR43806">
    <property type="entry name" value="PEPTIDASE S8"/>
    <property type="match status" value="1"/>
</dbReference>
<evidence type="ECO:0000256" key="1">
    <source>
        <dbReference type="ARBA" id="ARBA00011073"/>
    </source>
</evidence>
<keyword evidence="8" id="KW-0732">Signal</keyword>
<dbReference type="Proteomes" id="UP001401887">
    <property type="component" value="Unassembled WGS sequence"/>
</dbReference>
<feature type="active site" description="Charge relay system" evidence="5">
    <location>
        <position position="349"/>
    </location>
</feature>
<comment type="caution">
    <text evidence="10">The sequence shown here is derived from an EMBL/GenBank/DDBJ whole genome shotgun (WGS) entry which is preliminary data.</text>
</comment>
<dbReference type="PROSITE" id="PS00138">
    <property type="entry name" value="SUBTILASE_SER"/>
    <property type="match status" value="1"/>
</dbReference>
<feature type="chain" id="PRO_5046376258" description="Peptidase S8/S53 domain-containing protein" evidence="8">
    <location>
        <begin position="28"/>
        <end position="703"/>
    </location>
</feature>
<feature type="region of interest" description="Disordered" evidence="7">
    <location>
        <begin position="664"/>
        <end position="703"/>
    </location>
</feature>
<evidence type="ECO:0000313" key="10">
    <source>
        <dbReference type="EMBL" id="GAA5512108.1"/>
    </source>
</evidence>
<feature type="region of interest" description="Disordered" evidence="7">
    <location>
        <begin position="314"/>
        <end position="351"/>
    </location>
</feature>
<dbReference type="EMBL" id="BAABRP010000001">
    <property type="protein sequence ID" value="GAA5512108.1"/>
    <property type="molecule type" value="Genomic_DNA"/>
</dbReference>
<dbReference type="InterPro" id="IPR050131">
    <property type="entry name" value="Peptidase_S8_subtilisin-like"/>
</dbReference>
<reference evidence="10 11" key="1">
    <citation type="submission" date="2024-02" db="EMBL/GenBank/DDBJ databases">
        <title>Deinococcus carri NBRC 110142.</title>
        <authorList>
            <person name="Ichikawa N."/>
            <person name="Katano-Makiyama Y."/>
            <person name="Hidaka K."/>
        </authorList>
    </citation>
    <scope>NUCLEOTIDE SEQUENCE [LARGE SCALE GENOMIC DNA]</scope>
    <source>
        <strain evidence="10 11">NBRC 110142</strain>
    </source>
</reference>
<evidence type="ECO:0000256" key="7">
    <source>
        <dbReference type="SAM" id="MobiDB-lite"/>
    </source>
</evidence>
<evidence type="ECO:0000256" key="5">
    <source>
        <dbReference type="PROSITE-ProRule" id="PRU01240"/>
    </source>
</evidence>
<feature type="signal peptide" evidence="8">
    <location>
        <begin position="1"/>
        <end position="27"/>
    </location>
</feature>
<keyword evidence="2 5" id="KW-0645">Protease</keyword>
<dbReference type="Pfam" id="PF00082">
    <property type="entry name" value="Peptidase_S8"/>
    <property type="match status" value="1"/>
</dbReference>
<gene>
    <name evidence="10" type="ORF">Dcar01_00822</name>
</gene>
<dbReference type="PROSITE" id="PS51892">
    <property type="entry name" value="SUBTILASE"/>
    <property type="match status" value="1"/>
</dbReference>
<dbReference type="PANTHER" id="PTHR43806:SF11">
    <property type="entry name" value="CEREVISIN-RELATED"/>
    <property type="match status" value="1"/>
</dbReference>
<dbReference type="PROSITE" id="PS00137">
    <property type="entry name" value="SUBTILASE_HIS"/>
    <property type="match status" value="1"/>
</dbReference>
<dbReference type="PROSITE" id="PS00136">
    <property type="entry name" value="SUBTILASE_ASP"/>
    <property type="match status" value="1"/>
</dbReference>
<protein>
    <recommendedName>
        <fullName evidence="9">Peptidase S8/S53 domain-containing protein</fullName>
    </recommendedName>
</protein>
<keyword evidence="4 5" id="KW-0720">Serine protease</keyword>
<dbReference type="PROSITE" id="PS51257">
    <property type="entry name" value="PROKAR_LIPOPROTEIN"/>
    <property type="match status" value="1"/>
</dbReference>
<evidence type="ECO:0000313" key="11">
    <source>
        <dbReference type="Proteomes" id="UP001401887"/>
    </source>
</evidence>
<dbReference type="InterPro" id="IPR023828">
    <property type="entry name" value="Peptidase_S8_Ser-AS"/>
</dbReference>
<dbReference type="InterPro" id="IPR000209">
    <property type="entry name" value="Peptidase_S8/S53_dom"/>
</dbReference>
<dbReference type="InterPro" id="IPR015500">
    <property type="entry name" value="Peptidase_S8_subtilisin-rel"/>
</dbReference>
<evidence type="ECO:0000256" key="3">
    <source>
        <dbReference type="ARBA" id="ARBA00022801"/>
    </source>
</evidence>
<dbReference type="PRINTS" id="PR00723">
    <property type="entry name" value="SUBTILISIN"/>
</dbReference>
<feature type="active site" description="Charge relay system" evidence="5">
    <location>
        <position position="563"/>
    </location>
</feature>
<comment type="similarity">
    <text evidence="1 5 6">Belongs to the peptidase S8 family.</text>
</comment>
<feature type="active site" description="Charge relay system" evidence="5">
    <location>
        <position position="288"/>
    </location>
</feature>
<feature type="compositionally biased region" description="Low complexity" evidence="7">
    <location>
        <begin position="337"/>
        <end position="346"/>
    </location>
</feature>